<evidence type="ECO:0000313" key="5">
    <source>
        <dbReference type="EMBL" id="HGW60691.1"/>
    </source>
</evidence>
<reference evidence="5" key="1">
    <citation type="journal article" date="2020" name="mSystems">
        <title>Genome- and Community-Level Interaction Insights into Carbon Utilization and Element Cycling Functions of Hydrothermarchaeota in Hydrothermal Sediment.</title>
        <authorList>
            <person name="Zhou Z."/>
            <person name="Liu Y."/>
            <person name="Xu W."/>
            <person name="Pan J."/>
            <person name="Luo Z.H."/>
            <person name="Li M."/>
        </authorList>
    </citation>
    <scope>NUCLEOTIDE SEQUENCE [LARGE SCALE GENOMIC DNA]</scope>
    <source>
        <strain evidence="5">SpSt-794</strain>
    </source>
</reference>
<comment type="cofactor">
    <cofactor evidence="1">
        <name>Mg(2+)</name>
        <dbReference type="ChEBI" id="CHEBI:18420"/>
    </cofactor>
</comment>
<dbReference type="AlphaFoldDB" id="A0A7C4TW60"/>
<comment type="caution">
    <text evidence="5">The sequence shown here is derived from an EMBL/GenBank/DDBJ whole genome shotgun (WGS) entry which is preliminary data.</text>
</comment>
<evidence type="ECO:0000259" key="4">
    <source>
        <dbReference type="Pfam" id="PF08774"/>
    </source>
</evidence>
<proteinExistence type="predicted"/>
<sequence>MKKEKKYSEAEDSFKNYMKEKHPELKITKKGLPDFMVLTQNDEIVGFVEVKRVNLSDVLRREQRIFRNFCKKRRIPYQIWSPNMAKKEWKKRIKYHKVFTEQTTNWSL</sequence>
<dbReference type="GO" id="GO:0016788">
    <property type="term" value="F:hydrolase activity, acting on ester bonds"/>
    <property type="evidence" value="ECO:0007669"/>
    <property type="project" value="InterPro"/>
</dbReference>
<name>A0A7C4TW60_9BACT</name>
<gene>
    <name evidence="5" type="ORF">ENV82_04610</name>
</gene>
<evidence type="ECO:0000256" key="3">
    <source>
        <dbReference type="ARBA" id="ARBA00022801"/>
    </source>
</evidence>
<feature type="domain" description="VRR-NUC" evidence="4">
    <location>
        <begin position="13"/>
        <end position="78"/>
    </location>
</feature>
<keyword evidence="3" id="KW-0378">Hydrolase</keyword>
<dbReference type="Pfam" id="PF08774">
    <property type="entry name" value="VRR_NUC"/>
    <property type="match status" value="1"/>
</dbReference>
<keyword evidence="2" id="KW-0540">Nuclease</keyword>
<evidence type="ECO:0000256" key="1">
    <source>
        <dbReference type="ARBA" id="ARBA00001946"/>
    </source>
</evidence>
<organism evidence="5">
    <name type="scientific">Caldisericum exile</name>
    <dbReference type="NCBI Taxonomy" id="693075"/>
    <lineage>
        <taxon>Bacteria</taxon>
        <taxon>Pseudomonadati</taxon>
        <taxon>Caldisericota/Cryosericota group</taxon>
        <taxon>Caldisericota</taxon>
        <taxon>Caldisericia</taxon>
        <taxon>Caldisericales</taxon>
        <taxon>Caldisericaceae</taxon>
        <taxon>Caldisericum</taxon>
    </lineage>
</organism>
<dbReference type="InterPro" id="IPR014883">
    <property type="entry name" value="VRR_NUC"/>
</dbReference>
<dbReference type="GO" id="GO:0004518">
    <property type="term" value="F:nuclease activity"/>
    <property type="evidence" value="ECO:0007669"/>
    <property type="project" value="UniProtKB-KW"/>
</dbReference>
<accession>A0A7C4TW60</accession>
<dbReference type="EMBL" id="DTHV01000146">
    <property type="protein sequence ID" value="HGW60691.1"/>
    <property type="molecule type" value="Genomic_DNA"/>
</dbReference>
<protein>
    <recommendedName>
        <fullName evidence="4">VRR-NUC domain-containing protein</fullName>
    </recommendedName>
</protein>
<evidence type="ECO:0000256" key="2">
    <source>
        <dbReference type="ARBA" id="ARBA00022722"/>
    </source>
</evidence>